<dbReference type="PANTHER" id="PTHR46670:SF3">
    <property type="entry name" value="ENDONUCLEASE_EXONUCLEASE_PHOSPHATASE DOMAIN-CONTAINING PROTEIN"/>
    <property type="match status" value="1"/>
</dbReference>
<evidence type="ECO:0008006" key="3">
    <source>
        <dbReference type="Google" id="ProtNLM"/>
    </source>
</evidence>
<dbReference type="AlphaFoldDB" id="A0AAN8JVQ5"/>
<comment type="caution">
    <text evidence="1">The sequence shown here is derived from an EMBL/GenBank/DDBJ whole genome shotgun (WGS) entry which is preliminary data.</text>
</comment>
<proteinExistence type="predicted"/>
<sequence>MAVLTLPKPKSLQKTVSYRKLRDINLTNLKSDILNDGALNKIGNFCDISDQLQIYNTELQNIIDSHPPIVRKTLTIRPNRKWYNDSVRESKQARRKAEKVWRKSKLEIDRQIYVKARNDTNILINQTKQTFVLNRIQENNKNPKELNKIFNTMIKTSDSTVLPEHRDPKLLAESFSQFFNNKIVTIRRALDNFSLSVSDNDIDVNFTGSPLSTFPIAAVDEIKSIISTSSSSSCELDVFPTHLVKSCSTELCPILCSIVNTSLSTGNFPDVLKEALVFPLLKKSTLDHMS</sequence>
<name>A0AAN8JVQ5_PATCE</name>
<evidence type="ECO:0000313" key="2">
    <source>
        <dbReference type="Proteomes" id="UP001347796"/>
    </source>
</evidence>
<reference evidence="1 2" key="1">
    <citation type="submission" date="2024-01" db="EMBL/GenBank/DDBJ databases">
        <title>The genome of the rayed Mediterranean limpet Patella caerulea (Linnaeus, 1758).</title>
        <authorList>
            <person name="Anh-Thu Weber A."/>
            <person name="Halstead-Nussloch G."/>
        </authorList>
    </citation>
    <scope>NUCLEOTIDE SEQUENCE [LARGE SCALE GENOMIC DNA]</scope>
    <source>
        <strain evidence="1">AATW-2023a</strain>
        <tissue evidence="1">Whole specimen</tissue>
    </source>
</reference>
<organism evidence="1 2">
    <name type="scientific">Patella caerulea</name>
    <name type="common">Rayed Mediterranean limpet</name>
    <dbReference type="NCBI Taxonomy" id="87958"/>
    <lineage>
        <taxon>Eukaryota</taxon>
        <taxon>Metazoa</taxon>
        <taxon>Spiralia</taxon>
        <taxon>Lophotrochozoa</taxon>
        <taxon>Mollusca</taxon>
        <taxon>Gastropoda</taxon>
        <taxon>Patellogastropoda</taxon>
        <taxon>Patelloidea</taxon>
        <taxon>Patellidae</taxon>
        <taxon>Patella</taxon>
    </lineage>
</organism>
<gene>
    <name evidence="1" type="ORF">SNE40_009560</name>
</gene>
<accession>A0AAN8JVQ5</accession>
<keyword evidence="2" id="KW-1185">Reference proteome</keyword>
<dbReference type="EMBL" id="JAZGQO010000007">
    <property type="protein sequence ID" value="KAK6181773.1"/>
    <property type="molecule type" value="Genomic_DNA"/>
</dbReference>
<evidence type="ECO:0000313" key="1">
    <source>
        <dbReference type="EMBL" id="KAK6181773.1"/>
    </source>
</evidence>
<protein>
    <recommendedName>
        <fullName evidence="3">Reverse transcriptase</fullName>
    </recommendedName>
</protein>
<dbReference type="Proteomes" id="UP001347796">
    <property type="component" value="Unassembled WGS sequence"/>
</dbReference>
<dbReference type="PANTHER" id="PTHR46670">
    <property type="entry name" value="ENDO/EXONUCLEASE/PHOSPHATASE DOMAIN-CONTAINING PROTEIN"/>
    <property type="match status" value="1"/>
</dbReference>